<evidence type="ECO:0000313" key="3">
    <source>
        <dbReference type="Proteomes" id="UP000663864"/>
    </source>
</evidence>
<dbReference type="PANTHER" id="PTHR21197">
    <property type="entry name" value="UDP-GALACTOPYRANOSE MUTASE"/>
    <property type="match status" value="1"/>
</dbReference>
<proteinExistence type="predicted"/>
<evidence type="ECO:0000313" key="1">
    <source>
        <dbReference type="EMBL" id="CAF1318634.1"/>
    </source>
</evidence>
<dbReference type="Gene3D" id="3.50.50.60">
    <property type="entry name" value="FAD/NAD(P)-binding domain"/>
    <property type="match status" value="1"/>
</dbReference>
<dbReference type="Pfam" id="PF13450">
    <property type="entry name" value="NAD_binding_8"/>
    <property type="match status" value="1"/>
</dbReference>
<dbReference type="EMBL" id="CAJNOT010002473">
    <property type="protein sequence ID" value="CAF1318634.1"/>
    <property type="molecule type" value="Genomic_DNA"/>
</dbReference>
<comment type="caution">
    <text evidence="1">The sequence shown here is derived from an EMBL/GenBank/DDBJ whole genome shotgun (WGS) entry which is preliminary data.</text>
</comment>
<dbReference type="Proteomes" id="UP000663864">
    <property type="component" value="Unassembled WGS sequence"/>
</dbReference>
<dbReference type="PANTHER" id="PTHR21197:SF0">
    <property type="entry name" value="UDP-GALACTOPYRANOSE MUTASE"/>
    <property type="match status" value="1"/>
</dbReference>
<accession>A0A815F4A0</accession>
<dbReference type="SUPFAM" id="SSF51971">
    <property type="entry name" value="Nucleotide-binding domain"/>
    <property type="match status" value="1"/>
</dbReference>
<dbReference type="GO" id="GO:0050660">
    <property type="term" value="F:flavin adenine dinucleotide binding"/>
    <property type="evidence" value="ECO:0007669"/>
    <property type="project" value="TreeGrafter"/>
</dbReference>
<dbReference type="AlphaFoldDB" id="A0A815F4A0"/>
<gene>
    <name evidence="2" type="ORF">JBS370_LOCUS20312</name>
    <name evidence="1" type="ORF">ZHD862_LOCUS28887</name>
</gene>
<name>A0A815F4A0_9BILA</name>
<organism evidence="1 3">
    <name type="scientific">Rotaria sordida</name>
    <dbReference type="NCBI Taxonomy" id="392033"/>
    <lineage>
        <taxon>Eukaryota</taxon>
        <taxon>Metazoa</taxon>
        <taxon>Spiralia</taxon>
        <taxon>Gnathifera</taxon>
        <taxon>Rotifera</taxon>
        <taxon>Eurotatoria</taxon>
        <taxon>Bdelloidea</taxon>
        <taxon>Philodinida</taxon>
        <taxon>Philodinidae</taxon>
        <taxon>Rotaria</taxon>
    </lineage>
</organism>
<dbReference type="GO" id="GO:0005829">
    <property type="term" value="C:cytosol"/>
    <property type="evidence" value="ECO:0007669"/>
    <property type="project" value="TreeGrafter"/>
</dbReference>
<protein>
    <submittedName>
        <fullName evidence="1">Uncharacterized protein</fullName>
    </submittedName>
</protein>
<dbReference type="EMBL" id="CAJOBD010002544">
    <property type="protein sequence ID" value="CAF3889966.1"/>
    <property type="molecule type" value="Genomic_DNA"/>
</dbReference>
<dbReference type="Proteomes" id="UP000663836">
    <property type="component" value="Unassembled WGS sequence"/>
</dbReference>
<evidence type="ECO:0000313" key="2">
    <source>
        <dbReference type="EMBL" id="CAF3889966.1"/>
    </source>
</evidence>
<dbReference type="InterPro" id="IPR036188">
    <property type="entry name" value="FAD/NAD-bd_sf"/>
</dbReference>
<dbReference type="GO" id="GO:0008767">
    <property type="term" value="F:UDP-galactopyranose mutase activity"/>
    <property type="evidence" value="ECO:0007669"/>
    <property type="project" value="TreeGrafter"/>
</dbReference>
<reference evidence="1" key="1">
    <citation type="submission" date="2021-02" db="EMBL/GenBank/DDBJ databases">
        <authorList>
            <person name="Nowell W R."/>
        </authorList>
    </citation>
    <scope>NUCLEOTIDE SEQUENCE</scope>
</reference>
<sequence>MKYLKQCFTSKLISMDVSYRQAPSYLVIFRTMKIIIIGSGPCGLGAAWRAEEVICQGYQNVEWKVVEQSENAGSLAKTMVDEQGFLWDIGAHVIYSHYAYFTSLLDLVLPPEEWSVKKREAWIWMRDTCIPYPLQQNLYRLPSDEIIRCIDGLLEVERKRLTFNKPKTFRDWLERSFGKGLCETFMFPYNFKVWACPPENMNAEWMGERVATVDASKNHEHLFIINFITTIIPPYKRLSRKFCSLFLTRKPARETLEFAQELAQDAIEYDVDIFIMIDDNNFNVSTINISSDVRLIQISNQECIYYGYKNTISLTDNWREITSWDKALLCFNLFNNNYTFVWLIEDDVFIPSVQAFRSLHQLYSNTSDVIVSHNTITLSGDTSTWHWSLTVGKLVPPCSSSMVNVVGLSRRMLIAIGDYVRWLGEVLFHEFFFNTLAMHLNMTIVTPTELRTLVYRKSYSLQNILKRPNNLWHPVKNYTTQRLWRKMFVFLS</sequence>